<keyword evidence="2" id="KW-1185">Reference proteome</keyword>
<reference evidence="1 2" key="1">
    <citation type="submission" date="2020-08" db="EMBL/GenBank/DDBJ databases">
        <title>A Genomic Blueprint of the Chicken Gut Microbiome.</title>
        <authorList>
            <person name="Gilroy R."/>
            <person name="Ravi A."/>
            <person name="Getino M."/>
            <person name="Pursley I."/>
            <person name="Horton D.L."/>
            <person name="Alikhan N.-F."/>
            <person name="Baker D."/>
            <person name="Gharbi K."/>
            <person name="Hall N."/>
            <person name="Watson M."/>
            <person name="Adriaenssens E.M."/>
            <person name="Foster-Nyarko E."/>
            <person name="Jarju S."/>
            <person name="Secka A."/>
            <person name="Antonio M."/>
            <person name="Oren A."/>
            <person name="Chaudhuri R."/>
            <person name="La Ragione R.M."/>
            <person name="Hildebrand F."/>
            <person name="Pallen M.J."/>
        </authorList>
    </citation>
    <scope>NUCLEOTIDE SEQUENCE [LARGE SCALE GENOMIC DNA]</scope>
    <source>
        <strain evidence="1 2">Sa3CVN1</strain>
    </source>
</reference>
<dbReference type="EMBL" id="JACSRA010000001">
    <property type="protein sequence ID" value="MBD7909770.1"/>
    <property type="molecule type" value="Genomic_DNA"/>
</dbReference>
<protein>
    <submittedName>
        <fullName evidence="1">SAM-dependent methyltransferase</fullName>
    </submittedName>
</protein>
<comment type="caution">
    <text evidence="1">The sequence shown here is derived from an EMBL/GenBank/DDBJ whole genome shotgun (WGS) entry which is preliminary data.</text>
</comment>
<evidence type="ECO:0000313" key="1">
    <source>
        <dbReference type="EMBL" id="MBD7909770.1"/>
    </source>
</evidence>
<dbReference type="PANTHER" id="PTHR38451:SF1">
    <property type="entry name" value="TRNA (ADENINE(22)-N(1))-METHYLTRANSFERASE"/>
    <property type="match status" value="1"/>
</dbReference>
<keyword evidence="1" id="KW-0808">Transferase</keyword>
<dbReference type="Proteomes" id="UP000627781">
    <property type="component" value="Unassembled WGS sequence"/>
</dbReference>
<evidence type="ECO:0000313" key="2">
    <source>
        <dbReference type="Proteomes" id="UP000627781"/>
    </source>
</evidence>
<proteinExistence type="predicted"/>
<name>A0ABR8PNL1_9CLOT</name>
<dbReference type="Gene3D" id="3.40.50.150">
    <property type="entry name" value="Vaccinia Virus protein VP39"/>
    <property type="match status" value="1"/>
</dbReference>
<dbReference type="Pfam" id="PF04816">
    <property type="entry name" value="TrmK"/>
    <property type="match status" value="1"/>
</dbReference>
<keyword evidence="1" id="KW-0489">Methyltransferase</keyword>
<dbReference type="RefSeq" id="WP_143314672.1">
    <property type="nucleotide sequence ID" value="NZ_JACSRA010000001.1"/>
</dbReference>
<dbReference type="InterPro" id="IPR006901">
    <property type="entry name" value="TrmK"/>
</dbReference>
<accession>A0ABR8PNL1</accession>
<sequence>MELSKRLMFIADYIDKCNSIIDVGTDHGYIPIYAVKKGLCERAIASDINKDPVKKAKLNVVLENVEDKVEVRFGGGLETVKKGEVDSVVIAGMGGNLIRDILEKDKNKLLSYKFMILQPAQNPEVLREYLYTNGYEILAEDLCLDEGIYYELFKVKKSNSVGLTELNPIFYEISPILLREKHKLMNSYLESKKEKYEKILRFIKDDSESAKKRKDEISDKLDYIQRFKLEVSE</sequence>
<gene>
    <name evidence="1" type="ORF">H9661_00245</name>
</gene>
<dbReference type="PIRSF" id="PIRSF018637">
    <property type="entry name" value="TrmK"/>
    <property type="match status" value="1"/>
</dbReference>
<dbReference type="GO" id="GO:0032259">
    <property type="term" value="P:methylation"/>
    <property type="evidence" value="ECO:0007669"/>
    <property type="project" value="UniProtKB-KW"/>
</dbReference>
<organism evidence="1 2">
    <name type="scientific">Clostridium cibarium</name>
    <dbReference type="NCBI Taxonomy" id="2762247"/>
    <lineage>
        <taxon>Bacteria</taxon>
        <taxon>Bacillati</taxon>
        <taxon>Bacillota</taxon>
        <taxon>Clostridia</taxon>
        <taxon>Eubacteriales</taxon>
        <taxon>Clostridiaceae</taxon>
        <taxon>Clostridium</taxon>
    </lineage>
</organism>
<dbReference type="InterPro" id="IPR029063">
    <property type="entry name" value="SAM-dependent_MTases_sf"/>
</dbReference>
<dbReference type="GO" id="GO:0008168">
    <property type="term" value="F:methyltransferase activity"/>
    <property type="evidence" value="ECO:0007669"/>
    <property type="project" value="UniProtKB-KW"/>
</dbReference>
<dbReference type="PANTHER" id="PTHR38451">
    <property type="entry name" value="TRNA (ADENINE(22)-N(1))-METHYLTRANSFERASE"/>
    <property type="match status" value="1"/>
</dbReference>
<dbReference type="SUPFAM" id="SSF53335">
    <property type="entry name" value="S-adenosyl-L-methionine-dependent methyltransferases"/>
    <property type="match status" value="1"/>
</dbReference>